<name>A0ABS7X9D0_9GAMM</name>
<evidence type="ECO:0000313" key="1">
    <source>
        <dbReference type="EMBL" id="MBZ9612159.1"/>
    </source>
</evidence>
<organism evidence="1 2">
    <name type="scientific">Rheinheimera maricola</name>
    <dbReference type="NCBI Taxonomy" id="2793282"/>
    <lineage>
        <taxon>Bacteria</taxon>
        <taxon>Pseudomonadati</taxon>
        <taxon>Pseudomonadota</taxon>
        <taxon>Gammaproteobacteria</taxon>
        <taxon>Chromatiales</taxon>
        <taxon>Chromatiaceae</taxon>
        <taxon>Rheinheimera</taxon>
    </lineage>
</organism>
<gene>
    <name evidence="1" type="ORF">I4W93_011195</name>
</gene>
<protein>
    <submittedName>
        <fullName evidence="1">Nucleoid-associated protein</fullName>
    </submittedName>
</protein>
<reference evidence="1 2" key="1">
    <citation type="submission" date="2021-08" db="EMBL/GenBank/DDBJ databases">
        <title>Rheinheimera aquimaris sp. nov., isolated from seawater of the East Sea in Korea.</title>
        <authorList>
            <person name="Kim K.H."/>
            <person name="Wenting R."/>
            <person name="Kim K.R."/>
            <person name="Jeon C.O."/>
        </authorList>
    </citation>
    <scope>NUCLEOTIDE SEQUENCE [LARGE SCALE GENOMIC DNA]</scope>
    <source>
        <strain evidence="1 2">MA-13</strain>
    </source>
</reference>
<dbReference type="Pfam" id="PF04245">
    <property type="entry name" value="NA37"/>
    <property type="match status" value="1"/>
</dbReference>
<sequence length="359" mass="40037">MDQYKFEGLTIERLIAHTIFARGKDKALVPPNLTNELIPLSGDAKDLIQLRVTAALGSSSHGLEVQVVKSDTNSFMQRAAASIHASDDDFKHFSKEIAKSLADAQTNPKWPGGVLIIFNGKVGESQQPFLAALKAETDKGFDVEEVNGKITLKLIKKMLLSQTQRLYKIGILIENQYQKPVDGGGFLPANYRAFLFDHLLTATETKPAAAYFYDTFLGMSITGSSKFQTRLFYEETKLYIDAMPIDDGDKYDLREALRSELRSQNATIQLKEFADTHFEPEHRADYIKTMLEKGVPDSAVVKDVEYIKAKLRRPRNFMFSSGVKIQAPADASLNELVIIGQQSDGYTTVQIKGGVQTRE</sequence>
<keyword evidence="2" id="KW-1185">Reference proteome</keyword>
<accession>A0ABS7X9D0</accession>
<comment type="caution">
    <text evidence="1">The sequence shown here is derived from an EMBL/GenBank/DDBJ whole genome shotgun (WGS) entry which is preliminary data.</text>
</comment>
<dbReference type="RefSeq" id="WP_205310837.1">
    <property type="nucleotide sequence ID" value="NZ_JAERPS020000003.1"/>
</dbReference>
<evidence type="ECO:0000313" key="2">
    <source>
        <dbReference type="Proteomes" id="UP000663814"/>
    </source>
</evidence>
<dbReference type="InterPro" id="IPR007358">
    <property type="entry name" value="Nucleoid_associated_NdpA"/>
</dbReference>
<proteinExistence type="predicted"/>
<dbReference type="Proteomes" id="UP000663814">
    <property type="component" value="Unassembled WGS sequence"/>
</dbReference>
<dbReference type="EMBL" id="JAERPS020000003">
    <property type="protein sequence ID" value="MBZ9612159.1"/>
    <property type="molecule type" value="Genomic_DNA"/>
</dbReference>